<dbReference type="Pfam" id="PF00098">
    <property type="entry name" value="zf-CCHC"/>
    <property type="match status" value="1"/>
</dbReference>
<dbReference type="InterPro" id="IPR050195">
    <property type="entry name" value="Primate_lentivir_Gag_pol-like"/>
</dbReference>
<dbReference type="GO" id="GO:0003676">
    <property type="term" value="F:nucleic acid binding"/>
    <property type="evidence" value="ECO:0007669"/>
    <property type="project" value="InterPro"/>
</dbReference>
<organism evidence="7 8">
    <name type="scientific">Heterocephalus glaber</name>
    <name type="common">Naked mole rat</name>
    <dbReference type="NCBI Taxonomy" id="10181"/>
    <lineage>
        <taxon>Eukaryota</taxon>
        <taxon>Metazoa</taxon>
        <taxon>Chordata</taxon>
        <taxon>Craniata</taxon>
        <taxon>Vertebrata</taxon>
        <taxon>Euteleostomi</taxon>
        <taxon>Mammalia</taxon>
        <taxon>Eutheria</taxon>
        <taxon>Euarchontoglires</taxon>
        <taxon>Glires</taxon>
        <taxon>Rodentia</taxon>
        <taxon>Hystricomorpha</taxon>
        <taxon>Bathyergidae</taxon>
        <taxon>Heterocephalus</taxon>
    </lineage>
</organism>
<dbReference type="Gene3D" id="1.10.1200.30">
    <property type="match status" value="1"/>
</dbReference>
<dbReference type="InterPro" id="IPR008916">
    <property type="entry name" value="Retrov_capsid_C"/>
</dbReference>
<dbReference type="RefSeq" id="XP_012928471.1">
    <property type="nucleotide sequence ID" value="XM_013073017.2"/>
</dbReference>
<dbReference type="AlphaFoldDB" id="A0AAX6QXL4"/>
<protein>
    <submittedName>
        <fullName evidence="8">Endogenous retrovirus group K member 10 Gag polyprotein-like</fullName>
    </submittedName>
</protein>
<name>A0AAX6QXL4_HETGA</name>
<keyword evidence="3" id="KW-0862">Zinc</keyword>
<dbReference type="SUPFAM" id="SSF47353">
    <property type="entry name" value="Retrovirus capsid dimerization domain-like"/>
    <property type="match status" value="1"/>
</dbReference>
<evidence type="ECO:0000256" key="3">
    <source>
        <dbReference type="ARBA" id="ARBA00022833"/>
    </source>
</evidence>
<dbReference type="InterPro" id="IPR045345">
    <property type="entry name" value="Gag_p24_C"/>
</dbReference>
<dbReference type="SUPFAM" id="SSF57756">
    <property type="entry name" value="Retrovirus zinc finger-like domains"/>
    <property type="match status" value="2"/>
</dbReference>
<evidence type="ECO:0000256" key="5">
    <source>
        <dbReference type="SAM" id="MobiDB-lite"/>
    </source>
</evidence>
<evidence type="ECO:0000256" key="2">
    <source>
        <dbReference type="ARBA" id="ARBA00022771"/>
    </source>
</evidence>
<dbReference type="InterPro" id="IPR036875">
    <property type="entry name" value="Znf_CCHC_sf"/>
</dbReference>
<gene>
    <name evidence="8" type="primary">LOC106009590</name>
</gene>
<feature type="domain" description="CCHC-type" evidence="6">
    <location>
        <begin position="300"/>
        <end position="315"/>
    </location>
</feature>
<sequence>MIKHPPGPRPLSVNSRSLSPLQATLQHAVDRGEDTQGFHLACPVFEEADAQGNMVRTHRPIPFKQLKELKIACAQYGPTAPFTQTMLELLSMDALSPGDWKQLAKACLSGGDFLLWKSEFSEQCQRTAELNRANRNDVDYDMLAGEGQYVDLANQLLFPAGVYAQVNTAAKRAWHKLTSTGRQTEDLSKIKQGPDETFQDFVARLMETASRLLGDSDAGLLLVKQLAYENANTTCQAALRPFRKKGTISDYIRMCADIGPAYTQGLAMAAALQGKTVKEVLFQQQKRNPKGRVPGPPGSCFGCGQIGHQVRQCPNKTPPVNSNNAGKGNGPRLCPRYKRGNHWANECKSKKDTMGNILLQENGRRGSPQAP</sequence>
<dbReference type="Proteomes" id="UP000694906">
    <property type="component" value="Unplaced"/>
</dbReference>
<evidence type="ECO:0000313" key="7">
    <source>
        <dbReference type="Proteomes" id="UP000694906"/>
    </source>
</evidence>
<dbReference type="GO" id="GO:0016032">
    <property type="term" value="P:viral process"/>
    <property type="evidence" value="ECO:0007669"/>
    <property type="project" value="InterPro"/>
</dbReference>
<reference evidence="8" key="1">
    <citation type="submission" date="2025-08" db="UniProtKB">
        <authorList>
            <consortium name="RefSeq"/>
        </authorList>
    </citation>
    <scope>IDENTIFICATION</scope>
</reference>
<dbReference type="SUPFAM" id="SSF47943">
    <property type="entry name" value="Retrovirus capsid protein, N-terminal core domain"/>
    <property type="match status" value="1"/>
</dbReference>
<dbReference type="Pfam" id="PF00607">
    <property type="entry name" value="Gag_p24"/>
    <property type="match status" value="1"/>
</dbReference>
<accession>A0AAX6QXL4</accession>
<dbReference type="GeneID" id="106009590"/>
<evidence type="ECO:0000313" key="8">
    <source>
        <dbReference type="RefSeq" id="XP_012928471.1"/>
    </source>
</evidence>
<keyword evidence="2 4" id="KW-0863">Zinc-finger</keyword>
<dbReference type="SMART" id="SM00343">
    <property type="entry name" value="ZnF_C2HC"/>
    <property type="match status" value="2"/>
</dbReference>
<dbReference type="Pfam" id="PF14787">
    <property type="entry name" value="zf-CCHC_5"/>
    <property type="match status" value="1"/>
</dbReference>
<dbReference type="Gene3D" id="1.10.375.10">
    <property type="entry name" value="Human Immunodeficiency Virus Type 1 Capsid Protein"/>
    <property type="match status" value="1"/>
</dbReference>
<keyword evidence="7" id="KW-1185">Reference proteome</keyword>
<dbReference type="PANTHER" id="PTHR40389">
    <property type="entry name" value="ENDOGENOUS RETROVIRUS GROUP K MEMBER 24 GAG POLYPROTEIN-RELATED"/>
    <property type="match status" value="1"/>
</dbReference>
<dbReference type="InterPro" id="IPR008919">
    <property type="entry name" value="Retrov_capsid_N"/>
</dbReference>
<dbReference type="PANTHER" id="PTHR40389:SF3">
    <property type="entry name" value="IGE-BINDING PROTEIN"/>
    <property type="match status" value="1"/>
</dbReference>
<keyword evidence="1" id="KW-0479">Metal-binding</keyword>
<evidence type="ECO:0000256" key="4">
    <source>
        <dbReference type="PROSITE-ProRule" id="PRU00047"/>
    </source>
</evidence>
<dbReference type="InterPro" id="IPR001878">
    <property type="entry name" value="Znf_CCHC"/>
</dbReference>
<dbReference type="Gene3D" id="4.10.60.10">
    <property type="entry name" value="Zinc finger, CCHC-type"/>
    <property type="match status" value="1"/>
</dbReference>
<feature type="region of interest" description="Disordered" evidence="5">
    <location>
        <begin position="349"/>
        <end position="371"/>
    </location>
</feature>
<dbReference type="GO" id="GO:0008270">
    <property type="term" value="F:zinc ion binding"/>
    <property type="evidence" value="ECO:0007669"/>
    <property type="project" value="UniProtKB-KW"/>
</dbReference>
<dbReference type="Pfam" id="PF19317">
    <property type="entry name" value="Gag_p24_C"/>
    <property type="match status" value="1"/>
</dbReference>
<proteinExistence type="predicted"/>
<dbReference type="PROSITE" id="PS50158">
    <property type="entry name" value="ZF_CCHC"/>
    <property type="match status" value="1"/>
</dbReference>
<evidence type="ECO:0000259" key="6">
    <source>
        <dbReference type="PROSITE" id="PS50158"/>
    </source>
</evidence>
<evidence type="ECO:0000256" key="1">
    <source>
        <dbReference type="ARBA" id="ARBA00022723"/>
    </source>
</evidence>
<dbReference type="KEGG" id="hgl:106009590"/>